<dbReference type="EMBL" id="HACG01011259">
    <property type="protein sequence ID" value="CEK58124.1"/>
    <property type="molecule type" value="Transcribed_RNA"/>
</dbReference>
<name>A0A0B6YPD5_9EUPU</name>
<dbReference type="AlphaFoldDB" id="A0A0B6YPD5"/>
<gene>
    <name evidence="1" type="primary">ORF32065</name>
</gene>
<evidence type="ECO:0000313" key="1">
    <source>
        <dbReference type="EMBL" id="CEK58124.1"/>
    </source>
</evidence>
<proteinExistence type="predicted"/>
<organism evidence="1">
    <name type="scientific">Arion vulgaris</name>
    <dbReference type="NCBI Taxonomy" id="1028688"/>
    <lineage>
        <taxon>Eukaryota</taxon>
        <taxon>Metazoa</taxon>
        <taxon>Spiralia</taxon>
        <taxon>Lophotrochozoa</taxon>
        <taxon>Mollusca</taxon>
        <taxon>Gastropoda</taxon>
        <taxon>Heterobranchia</taxon>
        <taxon>Euthyneura</taxon>
        <taxon>Panpulmonata</taxon>
        <taxon>Eupulmonata</taxon>
        <taxon>Stylommatophora</taxon>
        <taxon>Helicina</taxon>
        <taxon>Arionoidea</taxon>
        <taxon>Arionidae</taxon>
        <taxon>Arion</taxon>
    </lineage>
</organism>
<sequence length="50" mass="5892">MVCHLIHCVLDPIHCVLDPKLYAEDYRIKQKSRQFSQVQQVNIDVSINRP</sequence>
<protein>
    <submittedName>
        <fullName evidence="1">Uncharacterized protein</fullName>
    </submittedName>
</protein>
<reference evidence="1" key="1">
    <citation type="submission" date="2014-12" db="EMBL/GenBank/DDBJ databases">
        <title>Insight into the proteome of Arion vulgaris.</title>
        <authorList>
            <person name="Aradska J."/>
            <person name="Bulat T."/>
            <person name="Smidak R."/>
            <person name="Sarate P."/>
            <person name="Gangsoo J."/>
            <person name="Sialana F."/>
            <person name="Bilban M."/>
            <person name="Lubec G."/>
        </authorList>
    </citation>
    <scope>NUCLEOTIDE SEQUENCE</scope>
    <source>
        <tissue evidence="1">Skin</tissue>
    </source>
</reference>
<accession>A0A0B6YPD5</accession>